<sequence length="2697" mass="290167">MTTQTAWALTVAQATAVKVTPQGKKSWMIGAEKETEQPPVKTALKSAANAQYHSRPQGCFKKLATFYKPTYPNAEKGLNPDQLIKYKRYWGGRMKPFEFVLLHIFVLINFFTIVLSPVFYFYIIPSYVQYIVDGIGTGSNPPILLRNFNVGKFSSDSLGIGVSIGIDPILPFPINGGIGATHVTVVDEKDNKIAELDIPELDFWINREVDIAMNTTVQMNSDSQTNLKNMLNRMSTGSGIADLTFTIHFNAPIKAFGIPVYAGLPLHKVLNLGELKASLSSFGQLLGRTENAISPESFRATGADLREHFAADDILSITKTFGIVWSKLGITMNDQGAQIDAVFSFENGTPLTVTLIEGIQLYLSLQDIPIMKISIDKVTLVDGLQNYELLLGVVLIDDKISPANLGLALELASKSYVDTSDFTISVAGPINIQNGDFVNFITQDFKFVVTFSDLWSILTSITGPIDLSSLDSLQGILQNSEVQSILGNSSIALEVLSDKIQIPLGLVLPDFLPIPRQINFPYFTTLSIVGQTSQLIQSNVNPVYISRNDNNIQANTTINVIPNNTDTAATELAQAINPILAANPTVILPIKPRAQSLEYLDSHNQHFKWCDEIFGNHVITIHLPAIPKERIINELLDAPDLGITKALRNLITVNKFNIAQMNDQPGFGVDGNINVNYPPGLPALKIDFGYFNIDATVESADFAALQLPIGLQFEPSASGTTLDAAAVVSRNPQVPEKAQRFVDSFVKDSAPPSYMGVTGLKFGSSSQSAFVTFSKVNIDLSTKTILNITESVGFTNAVSQLIDDVLVKVGGADLVVESGSKVSVVTNTVFSNPTVANIIVGSISVDLSGNDFVLGTTLISPLSIKAGSSPLDVNLGVSLSQGNAGMNQVVASIVNTIMTDSTSSDMAGIQGLKLIPPQQTSPASIIDQFSSIKVQVAVTKLKAFISNLKSSKSKILDISALTPPSGFMDTIKPSLLYASASAKQNQIMAVGANVSYTNILPVSAKIPFAGATVQVDGLPTFIVQITGIKIDKKTGVLSPRLNVAFGNDGHVPASVAALIQNLLNGKISQSISIGQIYFGASASDQNGLLSSTMVNVNPYLAGLASYGTTISNALSGVIISEIQKRDAILSADLFGNVKFALNQIDLAIQPQKIISVNIGSTLGLPFPVELNLPYVGVSLNIDTELFANVNLGLGLTAGNSALTLKPLVKINDVDSIAQKIGSIASDIVNGNSLSSTVGINQISFGVSQSDSINAFSMLNVAVPVEKLINTAGGSLQIPSFKDFVNSYGISLGGLSVKAKQQRSVDLGTLLKFNNNFPVTLSGLNFVSASAGIDSVEVVTVGIPGLSLSPGANLFNTSISATFPSSSTIQSKVATFISNVNNNLGHTSENLAVAGIFFGYSQAEQFKFLSQSKFEIGSSRILNQNTMSDLTSLVQQKVNLNLADIVVLKSLNAEFTKDKKIIASIGGSTFLNFPISIELPYVTLDATVDQVDGFYIGVDNLNLQGTGPLSISSTVTSPDTESLAFKIASIVNAIENNNPLPGLIGGGKLVFGMDSSDKIDTFSQVLVNLNLENVARPIINNFPSLNVQELFNGLGLKISEAAVSAKPNKVLAASASMSLTNNFALDIKGLNYVFAGVGINTVEILEFYSPSFASITHGNQSLNVDMELHFPSSDIIKSTFGKFATDLTENFGKTTELISLANLAFGFDESSKFNFLSRSMIGAKSSSILNQNTLDAALQIVSNMGFNLSQIIDQVQVQNLDATFVENSNINAAIGANILMPFQISLDMPYFTSSIALDEMDLLNVAVTGVKVTGKGQNHLALQSLVKFFDSDELENHISNVVTAILNKADIPGSIGVRGPMFGYDETPANVIDTFEELDAHVLLEKFADLFVPTWRSGSVPSLSNFLNKLNLELQKMLVQTLPKRNMGALIQGSFDIPLNFSLSGFGYFGVQIGLDDLPMIGVVGPQGLSIAHPHNALNLQTIINFPSAEAIQDKAAAFVLDVIQNGLPNVKETLLVKELVFGHDQASVLKLFSKVVLNISPASIFNQDLINFIYKELNLGQFSNSKNLIDNFSVSKAHIDGSVPNIVSADVGVGLNNVSIPIEADIGYAALKITLDNNQLLDVAVNSGLSVKTISNHLEMDLNNMVKFIENDAGRADVAVLANNLYQGSAISNSIGGIGILFGSDNSPENIIDTLAKVAANFDLGALINQLKGPVSSFTANLGVAFERLTYDILDPITMAFDLGVALKGISTDFRLNIPYVHTEALFNNKDFVHARLFNMYATNEMLTLNANISYTSEPDTAAAIIAAVDEILFHTDFSFSETLTVQSIEFGANAKSPIRILADASISQDLYKPVDWIWTFFEENKPFDFKYINAVLVKDGVDVDIQAVNPPFNLTFLLSAIEIQMAYQVGGTGFFYDAFDITIDVFKLPYIHLMAIPNMDPKVGIVRPMADCLLRILNFQSFSENARLTKLVMVGSNGQRLDLFGSGTIHGRPLYFIPPINVDILAHWPFNGHGFDLPIQIDVGFLNPTIVHIDVGRIFVDLNNGGGDTLLTFKTTDDGLVILNKPDGGNETSMAGPPNIGIFVIELPWSDLNPVTLVNTIIDLIEGKGFYPHIHFERGSDQIQWFNEILSQFSSEGLLSQLVPLIGYIISHLKLEVFGIDLEKVPILGTLFDKAKEWAANHLPGGIQQHLQINGH</sequence>
<protein>
    <submittedName>
        <fullName evidence="2">Uncharacterized protein</fullName>
    </submittedName>
</protein>
<proteinExistence type="predicted"/>
<reference evidence="2" key="1">
    <citation type="submission" date="2020-05" db="EMBL/GenBank/DDBJ databases">
        <title>Phylogenomic resolution of chytrid fungi.</title>
        <authorList>
            <person name="Stajich J.E."/>
            <person name="Amses K."/>
            <person name="Simmons R."/>
            <person name="Seto K."/>
            <person name="Myers J."/>
            <person name="Bonds A."/>
            <person name="Quandt C.A."/>
            <person name="Barry K."/>
            <person name="Liu P."/>
            <person name="Grigoriev I."/>
            <person name="Longcore J.E."/>
            <person name="James T.Y."/>
        </authorList>
    </citation>
    <scope>NUCLEOTIDE SEQUENCE</scope>
    <source>
        <strain evidence="2">PLAUS21</strain>
    </source>
</reference>
<keyword evidence="1" id="KW-1133">Transmembrane helix</keyword>
<organism evidence="2 3">
    <name type="scientific">Boothiomyces macroporosus</name>
    <dbReference type="NCBI Taxonomy" id="261099"/>
    <lineage>
        <taxon>Eukaryota</taxon>
        <taxon>Fungi</taxon>
        <taxon>Fungi incertae sedis</taxon>
        <taxon>Chytridiomycota</taxon>
        <taxon>Chytridiomycota incertae sedis</taxon>
        <taxon>Chytridiomycetes</taxon>
        <taxon>Rhizophydiales</taxon>
        <taxon>Terramycetaceae</taxon>
        <taxon>Boothiomyces</taxon>
    </lineage>
</organism>
<accession>A0AAD5Y972</accession>
<keyword evidence="1" id="KW-0812">Transmembrane</keyword>
<gene>
    <name evidence="2" type="ORF">HK103_003207</name>
</gene>
<feature type="transmembrane region" description="Helical" evidence="1">
    <location>
        <begin position="97"/>
        <end position="123"/>
    </location>
</feature>
<comment type="caution">
    <text evidence="2">The sequence shown here is derived from an EMBL/GenBank/DDBJ whole genome shotgun (WGS) entry which is preliminary data.</text>
</comment>
<keyword evidence="3" id="KW-1185">Reference proteome</keyword>
<name>A0AAD5Y972_9FUNG</name>
<dbReference type="Proteomes" id="UP001210925">
    <property type="component" value="Unassembled WGS sequence"/>
</dbReference>
<evidence type="ECO:0000313" key="3">
    <source>
        <dbReference type="Proteomes" id="UP001210925"/>
    </source>
</evidence>
<evidence type="ECO:0000256" key="1">
    <source>
        <dbReference type="SAM" id="Phobius"/>
    </source>
</evidence>
<keyword evidence="1" id="KW-0472">Membrane</keyword>
<evidence type="ECO:0000313" key="2">
    <source>
        <dbReference type="EMBL" id="KAJ3258825.1"/>
    </source>
</evidence>
<dbReference type="EMBL" id="JADGKB010000023">
    <property type="protein sequence ID" value="KAJ3258825.1"/>
    <property type="molecule type" value="Genomic_DNA"/>
</dbReference>